<evidence type="ECO:0008006" key="3">
    <source>
        <dbReference type="Google" id="ProtNLM"/>
    </source>
</evidence>
<proteinExistence type="predicted"/>
<dbReference type="AlphaFoldDB" id="A0A6G0YKH6"/>
<organism evidence="1 2">
    <name type="scientific">Aphis craccivora</name>
    <name type="common">Cowpea aphid</name>
    <dbReference type="NCBI Taxonomy" id="307492"/>
    <lineage>
        <taxon>Eukaryota</taxon>
        <taxon>Metazoa</taxon>
        <taxon>Ecdysozoa</taxon>
        <taxon>Arthropoda</taxon>
        <taxon>Hexapoda</taxon>
        <taxon>Insecta</taxon>
        <taxon>Pterygota</taxon>
        <taxon>Neoptera</taxon>
        <taxon>Paraneoptera</taxon>
        <taxon>Hemiptera</taxon>
        <taxon>Sternorrhyncha</taxon>
        <taxon>Aphidomorpha</taxon>
        <taxon>Aphidoidea</taxon>
        <taxon>Aphididae</taxon>
        <taxon>Aphidini</taxon>
        <taxon>Aphis</taxon>
        <taxon>Aphis</taxon>
    </lineage>
</organism>
<dbReference type="Proteomes" id="UP000478052">
    <property type="component" value="Unassembled WGS sequence"/>
</dbReference>
<sequence length="94" mass="10868">SYLISKELQPICTTCNQILTVKHIVEECALYTSIRTDLKMPPNVAEALNEQNTSKIIKFLNITNVIKKFIIKISSILIGPKKCYRHFKKKFQKN</sequence>
<evidence type="ECO:0000313" key="1">
    <source>
        <dbReference type="EMBL" id="KAF0757457.1"/>
    </source>
</evidence>
<gene>
    <name evidence="1" type="ORF">FWK35_00039271</name>
</gene>
<dbReference type="EMBL" id="VUJU01003572">
    <property type="protein sequence ID" value="KAF0757457.1"/>
    <property type="molecule type" value="Genomic_DNA"/>
</dbReference>
<reference evidence="1 2" key="1">
    <citation type="submission" date="2019-08" db="EMBL/GenBank/DDBJ databases">
        <title>Whole genome of Aphis craccivora.</title>
        <authorList>
            <person name="Voronova N.V."/>
            <person name="Shulinski R.S."/>
            <person name="Bandarenka Y.V."/>
            <person name="Zhorov D.G."/>
            <person name="Warner D."/>
        </authorList>
    </citation>
    <scope>NUCLEOTIDE SEQUENCE [LARGE SCALE GENOMIC DNA]</scope>
    <source>
        <strain evidence="1">180601</strain>
        <tissue evidence="1">Whole Body</tissue>
    </source>
</reference>
<comment type="caution">
    <text evidence="1">The sequence shown here is derived from an EMBL/GenBank/DDBJ whole genome shotgun (WGS) entry which is preliminary data.</text>
</comment>
<evidence type="ECO:0000313" key="2">
    <source>
        <dbReference type="Proteomes" id="UP000478052"/>
    </source>
</evidence>
<dbReference type="OrthoDB" id="6643031at2759"/>
<protein>
    <recommendedName>
        <fullName evidence="3">RNase H domain-containing protein</fullName>
    </recommendedName>
</protein>
<accession>A0A6G0YKH6</accession>
<name>A0A6G0YKH6_APHCR</name>
<feature type="non-terminal residue" evidence="1">
    <location>
        <position position="1"/>
    </location>
</feature>
<keyword evidence="2" id="KW-1185">Reference proteome</keyword>